<keyword evidence="4" id="KW-0732">Signal</keyword>
<dbReference type="Proteomes" id="UP000276249">
    <property type="component" value="Unassembled WGS sequence"/>
</dbReference>
<organism evidence="6 7">
    <name type="scientific">Lactiplantibacillus pentosus</name>
    <name type="common">Lactobacillus pentosus</name>
    <dbReference type="NCBI Taxonomy" id="1589"/>
    <lineage>
        <taxon>Bacteria</taxon>
        <taxon>Bacillati</taxon>
        <taxon>Bacillota</taxon>
        <taxon>Bacilli</taxon>
        <taxon>Lactobacillales</taxon>
        <taxon>Lactobacillaceae</taxon>
        <taxon>Lactiplantibacillus</taxon>
    </lineage>
</organism>
<dbReference type="InterPro" id="IPR050490">
    <property type="entry name" value="Bact_solute-bd_prot1"/>
</dbReference>
<reference evidence="6 7" key="1">
    <citation type="submission" date="2018-10" db="EMBL/GenBank/DDBJ databases">
        <title>Genome sequences of five Lactobacillus pentosus strains isolated from brines of traditionally fermented spanish-style green table olives and differences between them.</title>
        <authorList>
            <person name="Jimenez Diaz R."/>
        </authorList>
    </citation>
    <scope>NUCLEOTIDE SEQUENCE [LARGE SCALE GENOMIC DNA]</scope>
    <source>
        <strain evidence="6 7">IG10</strain>
    </source>
</reference>
<comment type="caution">
    <text evidence="6">The sequence shown here is derived from an EMBL/GenBank/DDBJ whole genome shotgun (WGS) entry which is preliminary data.</text>
</comment>
<evidence type="ECO:0000313" key="7">
    <source>
        <dbReference type="Proteomes" id="UP000276249"/>
    </source>
</evidence>
<protein>
    <submittedName>
        <fullName evidence="6">ABC transporter substrate-binding protein</fullName>
    </submittedName>
</protein>
<keyword evidence="5" id="KW-0574">Periplasm</keyword>
<dbReference type="Gene3D" id="3.40.190.10">
    <property type="entry name" value="Periplasmic binding protein-like II"/>
    <property type="match status" value="2"/>
</dbReference>
<dbReference type="GO" id="GO:0030313">
    <property type="term" value="C:cell envelope"/>
    <property type="evidence" value="ECO:0007669"/>
    <property type="project" value="UniProtKB-SubCell"/>
</dbReference>
<dbReference type="InterPro" id="IPR006059">
    <property type="entry name" value="SBP"/>
</dbReference>
<comment type="similarity">
    <text evidence="2">Belongs to the bacterial solute-binding protein 1 family.</text>
</comment>
<name>A0ABD7INK5_LACPE</name>
<dbReference type="PANTHER" id="PTHR43649:SF31">
    <property type="entry name" value="SN-GLYCEROL-3-PHOSPHATE-BINDING PERIPLASMIC PROTEIN UGPB"/>
    <property type="match status" value="1"/>
</dbReference>
<dbReference type="AlphaFoldDB" id="A0ABD7INK5"/>
<evidence type="ECO:0000256" key="1">
    <source>
        <dbReference type="ARBA" id="ARBA00004196"/>
    </source>
</evidence>
<evidence type="ECO:0000256" key="4">
    <source>
        <dbReference type="ARBA" id="ARBA00022729"/>
    </source>
</evidence>
<dbReference type="CDD" id="cd14748">
    <property type="entry name" value="PBP2_UgpB"/>
    <property type="match status" value="1"/>
</dbReference>
<dbReference type="PANTHER" id="PTHR43649">
    <property type="entry name" value="ARABINOSE-BINDING PROTEIN-RELATED"/>
    <property type="match status" value="1"/>
</dbReference>
<gene>
    <name evidence="6" type="ORF">D6U18_12185</name>
</gene>
<dbReference type="RefSeq" id="WP_122217850.1">
    <property type="nucleotide sequence ID" value="NZ_RDCJ01000102.1"/>
</dbReference>
<dbReference type="EMBL" id="RDCJ01000102">
    <property type="protein sequence ID" value="RMW45260.1"/>
    <property type="molecule type" value="Genomic_DNA"/>
</dbReference>
<sequence>MMKMMHKWRWSWQWGLGLVVLVLALGAFAYNRSQVQANTGRIKVVFWHEMKGPGQKAIDTYVKAFNQQQSKYEVVAEFEGGYNGVIQKILNTHGTAASPALFQSMDISTSQMYHSGFTTPMQKFIDRDGYDASQIIPGAKAIVMRKGQLLAMPFNASQTALYYNKAVLRKYGITPPPVDPTYDDITRVAKAIHDKSHGEVKGMTMEAYSWLFEQLGANAGVPVANHDNGHTGNATKVDFTSPAAINAMKWVKENIDYGDFMNFGSGGNAAANEAASFLSGHLGIFMQSSAKTGQLYQVLKNDLGVTYFPRPNGQKANGIAVGGAALWIANDKPSAVQDGAWEFTKYLTSPKVQADWQAKTGYLAVNKDAKDEPTLKKLFKKSPVLEVSGNQMARTKPNNTNSGVFVDGWVPARTAIQNAMQQIFAGQDIRKSLQTAENTYNQVLESNNRANGRH</sequence>
<proteinExistence type="inferred from homology"/>
<keyword evidence="3" id="KW-0813">Transport</keyword>
<accession>A0ABD7INK5</accession>
<dbReference type="Pfam" id="PF13416">
    <property type="entry name" value="SBP_bac_8"/>
    <property type="match status" value="1"/>
</dbReference>
<dbReference type="InterPro" id="IPR006061">
    <property type="entry name" value="SBP_1_CS"/>
</dbReference>
<evidence type="ECO:0000313" key="6">
    <source>
        <dbReference type="EMBL" id="RMW45260.1"/>
    </source>
</evidence>
<dbReference type="SUPFAM" id="SSF53850">
    <property type="entry name" value="Periplasmic binding protein-like II"/>
    <property type="match status" value="1"/>
</dbReference>
<dbReference type="PROSITE" id="PS01037">
    <property type="entry name" value="SBP_BACTERIAL_1"/>
    <property type="match status" value="1"/>
</dbReference>
<evidence type="ECO:0000256" key="3">
    <source>
        <dbReference type="ARBA" id="ARBA00022448"/>
    </source>
</evidence>
<evidence type="ECO:0000256" key="2">
    <source>
        <dbReference type="ARBA" id="ARBA00008520"/>
    </source>
</evidence>
<comment type="subcellular location">
    <subcellularLocation>
        <location evidence="1">Cell envelope</location>
    </subcellularLocation>
</comment>
<evidence type="ECO:0000256" key="5">
    <source>
        <dbReference type="ARBA" id="ARBA00022764"/>
    </source>
</evidence>